<sequence length="71" mass="7780">MKVITPFDVAEAAGGNKYLGVLVAARYAREINALPLGNSPYGADKLTTRSLEELTSGQIEFRLVKRRRQAS</sequence>
<evidence type="ECO:0000256" key="2">
    <source>
        <dbReference type="ARBA" id="ARBA00012418"/>
    </source>
</evidence>
<dbReference type="GO" id="GO:0003899">
    <property type="term" value="F:DNA-directed RNA polymerase activity"/>
    <property type="evidence" value="ECO:0007669"/>
    <property type="project" value="UniProtKB-EC"/>
</dbReference>
<proteinExistence type="inferred from homology"/>
<protein>
    <recommendedName>
        <fullName evidence="3">DNA-directed RNA polymerase subunit omega</fullName>
        <ecNumber evidence="2">2.7.7.6</ecNumber>
    </recommendedName>
    <alternativeName>
        <fullName evidence="7">RNA polymerase omega subunit</fullName>
    </alternativeName>
    <alternativeName>
        <fullName evidence="6">Transcriptase subunit omega</fullName>
    </alternativeName>
</protein>
<dbReference type="GO" id="GO:0003677">
    <property type="term" value="F:DNA binding"/>
    <property type="evidence" value="ECO:0007669"/>
    <property type="project" value="InterPro"/>
</dbReference>
<dbReference type="InterPro" id="IPR006110">
    <property type="entry name" value="Pol_omega/Rpo6/RPB6"/>
</dbReference>
<comment type="caution">
    <text evidence="9">The sequence shown here is derived from an EMBL/GenBank/DDBJ whole genome shotgun (WGS) entry which is preliminary data.</text>
</comment>
<accession>A0AAE5CD65</accession>
<evidence type="ECO:0000256" key="4">
    <source>
        <dbReference type="ARBA" id="ARBA00022478"/>
    </source>
</evidence>
<comment type="catalytic activity">
    <reaction evidence="8">
        <text>RNA(n) + a ribonucleoside 5'-triphosphate = RNA(n+1) + diphosphate</text>
        <dbReference type="Rhea" id="RHEA:21248"/>
        <dbReference type="Rhea" id="RHEA-COMP:14527"/>
        <dbReference type="Rhea" id="RHEA-COMP:17342"/>
        <dbReference type="ChEBI" id="CHEBI:33019"/>
        <dbReference type="ChEBI" id="CHEBI:61557"/>
        <dbReference type="ChEBI" id="CHEBI:140395"/>
        <dbReference type="EC" id="2.7.7.6"/>
    </reaction>
</comment>
<keyword evidence="5" id="KW-0804">Transcription</keyword>
<dbReference type="GO" id="GO:0000428">
    <property type="term" value="C:DNA-directed RNA polymerase complex"/>
    <property type="evidence" value="ECO:0007669"/>
    <property type="project" value="UniProtKB-KW"/>
</dbReference>
<dbReference type="EMBL" id="JAACAK010000067">
    <property type="protein sequence ID" value="NIR75179.1"/>
    <property type="molecule type" value="Genomic_DNA"/>
</dbReference>
<evidence type="ECO:0000256" key="6">
    <source>
        <dbReference type="ARBA" id="ARBA00029924"/>
    </source>
</evidence>
<comment type="similarity">
    <text evidence="1">Belongs to the RNA polymerase subunit omega family.</text>
</comment>
<evidence type="ECO:0000256" key="7">
    <source>
        <dbReference type="ARBA" id="ARBA00030998"/>
    </source>
</evidence>
<organism evidence="9 10">
    <name type="scientific">Candidatus Kutchimonas denitrificans</name>
    <dbReference type="NCBI Taxonomy" id="3056748"/>
    <lineage>
        <taxon>Bacteria</taxon>
        <taxon>Pseudomonadati</taxon>
        <taxon>Gemmatimonadota</taxon>
        <taxon>Gemmatimonadia</taxon>
        <taxon>Candidatus Palauibacterales</taxon>
        <taxon>Candidatus Palauibacteraceae</taxon>
        <taxon>Candidatus Kutchimonas</taxon>
    </lineage>
</organism>
<dbReference type="EC" id="2.7.7.6" evidence="2"/>
<evidence type="ECO:0000256" key="8">
    <source>
        <dbReference type="ARBA" id="ARBA00048552"/>
    </source>
</evidence>
<dbReference type="Proteomes" id="UP000702544">
    <property type="component" value="Unassembled WGS sequence"/>
</dbReference>
<evidence type="ECO:0000313" key="10">
    <source>
        <dbReference type="Proteomes" id="UP000702544"/>
    </source>
</evidence>
<name>A0AAE5CD65_9BACT</name>
<dbReference type="InterPro" id="IPR036161">
    <property type="entry name" value="RPB6/omega-like_sf"/>
</dbReference>
<evidence type="ECO:0000256" key="5">
    <source>
        <dbReference type="ARBA" id="ARBA00023163"/>
    </source>
</evidence>
<gene>
    <name evidence="9" type="ORF">GWO12_08720</name>
</gene>
<dbReference type="AlphaFoldDB" id="A0AAE5CD65"/>
<dbReference type="Gene3D" id="3.90.940.10">
    <property type="match status" value="1"/>
</dbReference>
<keyword evidence="4 9" id="KW-0240">DNA-directed RNA polymerase</keyword>
<evidence type="ECO:0000256" key="1">
    <source>
        <dbReference type="ARBA" id="ARBA00006711"/>
    </source>
</evidence>
<evidence type="ECO:0000256" key="3">
    <source>
        <dbReference type="ARBA" id="ARBA00013725"/>
    </source>
</evidence>
<dbReference type="SUPFAM" id="SSF63562">
    <property type="entry name" value="RPB6/omega subunit-like"/>
    <property type="match status" value="1"/>
</dbReference>
<reference evidence="9 10" key="1">
    <citation type="submission" date="2020-01" db="EMBL/GenBank/DDBJ databases">
        <title>Genomes assembled from Gulf of Kutch pelagic sediment metagenomes.</title>
        <authorList>
            <person name="Chandrashekar M."/>
            <person name="Mahajan M.S."/>
            <person name="Dave K.J."/>
            <person name="Vatsa P."/>
            <person name="Nathani N.M."/>
        </authorList>
    </citation>
    <scope>NUCLEOTIDE SEQUENCE [LARGE SCALE GENOMIC DNA]</scope>
    <source>
        <strain evidence="9">KS3-K002</strain>
    </source>
</reference>
<dbReference type="GO" id="GO:0006351">
    <property type="term" value="P:DNA-templated transcription"/>
    <property type="evidence" value="ECO:0007669"/>
    <property type="project" value="InterPro"/>
</dbReference>
<evidence type="ECO:0000313" key="9">
    <source>
        <dbReference type="EMBL" id="NIR75179.1"/>
    </source>
</evidence>
<dbReference type="Pfam" id="PF01192">
    <property type="entry name" value="RNA_pol_Rpb6"/>
    <property type="match status" value="1"/>
</dbReference>